<dbReference type="SMART" id="SM00345">
    <property type="entry name" value="HTH_GNTR"/>
    <property type="match status" value="1"/>
</dbReference>
<sequence>MLDQTSPFLPGSAPPRPDAKRAYAESRLRDAIIWCELEPGGKVSELQLMQLFSLKRAGVRAALLRLEGEGLVEAVPRHGWRVRPISGAYLGEVVAARRALEAAIPFDRLGEADLLRLEDLAELTTVLAGRREPGSRASHRNCDRELMDVLAGAVGDIRRRWLNEIWDHSERLIRFFEKGGRHGFEPPDRRPLAAACRARDHEAAAAALRGAVDAFEAFVIQALCAQDVEIVPKGTKKPARGPRAETAPRKTGRPAPGAIQQRGMIEWSGKQDS</sequence>
<dbReference type="InterPro" id="IPR000524">
    <property type="entry name" value="Tscrpt_reg_HTH_GntR"/>
</dbReference>
<keyword evidence="3" id="KW-0804">Transcription</keyword>
<protein>
    <submittedName>
        <fullName evidence="6">Transcriptional regulator, GntR family</fullName>
    </submittedName>
</protein>
<accession>V4TBI9</accession>
<organism evidence="6 7">
    <name type="scientific">Lutibaculum baratangense AMV1</name>
    <dbReference type="NCBI Taxonomy" id="631454"/>
    <lineage>
        <taxon>Bacteria</taxon>
        <taxon>Pseudomonadati</taxon>
        <taxon>Pseudomonadota</taxon>
        <taxon>Alphaproteobacteria</taxon>
        <taxon>Hyphomicrobiales</taxon>
        <taxon>Tepidamorphaceae</taxon>
        <taxon>Lutibaculum</taxon>
    </lineage>
</organism>
<dbReference type="EMBL" id="AWXZ01000038">
    <property type="protein sequence ID" value="ESR23763.1"/>
    <property type="molecule type" value="Genomic_DNA"/>
</dbReference>
<gene>
    <name evidence="6" type="ORF">N177_2993</name>
</gene>
<dbReference type="InterPro" id="IPR036388">
    <property type="entry name" value="WH-like_DNA-bd_sf"/>
</dbReference>
<dbReference type="STRING" id="631454.N177_2993"/>
<dbReference type="Gene3D" id="1.10.10.10">
    <property type="entry name" value="Winged helix-like DNA-binding domain superfamily/Winged helix DNA-binding domain"/>
    <property type="match status" value="1"/>
</dbReference>
<dbReference type="PANTHER" id="PTHR43537">
    <property type="entry name" value="TRANSCRIPTIONAL REGULATOR, GNTR FAMILY"/>
    <property type="match status" value="1"/>
</dbReference>
<comment type="caution">
    <text evidence="6">The sequence shown here is derived from an EMBL/GenBank/DDBJ whole genome shotgun (WGS) entry which is preliminary data.</text>
</comment>
<proteinExistence type="predicted"/>
<keyword evidence="1" id="KW-0805">Transcription regulation</keyword>
<dbReference type="OrthoDB" id="8638122at2"/>
<evidence type="ECO:0000313" key="7">
    <source>
        <dbReference type="Proteomes" id="UP000017819"/>
    </source>
</evidence>
<keyword evidence="7" id="KW-1185">Reference proteome</keyword>
<dbReference type="Proteomes" id="UP000017819">
    <property type="component" value="Unassembled WGS sequence"/>
</dbReference>
<dbReference type="InterPro" id="IPR036390">
    <property type="entry name" value="WH_DNA-bd_sf"/>
</dbReference>
<reference evidence="6 7" key="1">
    <citation type="journal article" date="2014" name="Genome Announc.">
        <title>Draft Genome Sequence of Lutibaculum baratangense Strain AMV1T, Isolated from a Mud Volcano in Andamans, India.</title>
        <authorList>
            <person name="Singh A."/>
            <person name="Sreenivas A."/>
            <person name="Sathyanarayana Reddy G."/>
            <person name="Pinnaka A.K."/>
            <person name="Shivaji S."/>
        </authorList>
    </citation>
    <scope>NUCLEOTIDE SEQUENCE [LARGE SCALE GENOMIC DNA]</scope>
    <source>
        <strain evidence="6 7">AMV1</strain>
    </source>
</reference>
<evidence type="ECO:0000313" key="6">
    <source>
        <dbReference type="EMBL" id="ESR23763.1"/>
    </source>
</evidence>
<feature type="domain" description="HTH gntR-type" evidence="5">
    <location>
        <begin position="18"/>
        <end position="85"/>
    </location>
</feature>
<evidence type="ECO:0000256" key="1">
    <source>
        <dbReference type="ARBA" id="ARBA00023015"/>
    </source>
</evidence>
<evidence type="ECO:0000259" key="5">
    <source>
        <dbReference type="PROSITE" id="PS50949"/>
    </source>
</evidence>
<evidence type="ECO:0000256" key="3">
    <source>
        <dbReference type="ARBA" id="ARBA00023163"/>
    </source>
</evidence>
<dbReference type="Pfam" id="PF00392">
    <property type="entry name" value="GntR"/>
    <property type="match status" value="1"/>
</dbReference>
<dbReference type="GO" id="GO:0003677">
    <property type="term" value="F:DNA binding"/>
    <property type="evidence" value="ECO:0007669"/>
    <property type="project" value="UniProtKB-KW"/>
</dbReference>
<evidence type="ECO:0000256" key="2">
    <source>
        <dbReference type="ARBA" id="ARBA00023125"/>
    </source>
</evidence>
<feature type="region of interest" description="Disordered" evidence="4">
    <location>
        <begin position="234"/>
        <end position="273"/>
    </location>
</feature>
<dbReference type="PANTHER" id="PTHR43537:SF45">
    <property type="entry name" value="GNTR FAMILY REGULATORY PROTEIN"/>
    <property type="match status" value="1"/>
</dbReference>
<keyword evidence="2" id="KW-0238">DNA-binding</keyword>
<dbReference type="GO" id="GO:0003700">
    <property type="term" value="F:DNA-binding transcription factor activity"/>
    <property type="evidence" value="ECO:0007669"/>
    <property type="project" value="InterPro"/>
</dbReference>
<dbReference type="RefSeq" id="WP_023433116.1">
    <property type="nucleotide sequence ID" value="NZ_AWXZ01000038.1"/>
</dbReference>
<name>V4TBI9_9HYPH</name>
<dbReference type="PROSITE" id="PS50949">
    <property type="entry name" value="HTH_GNTR"/>
    <property type="match status" value="1"/>
</dbReference>
<dbReference type="SUPFAM" id="SSF46785">
    <property type="entry name" value="Winged helix' DNA-binding domain"/>
    <property type="match status" value="1"/>
</dbReference>
<dbReference type="AlphaFoldDB" id="V4TBI9"/>
<evidence type="ECO:0000256" key="4">
    <source>
        <dbReference type="SAM" id="MobiDB-lite"/>
    </source>
</evidence>
<dbReference type="eggNOG" id="COG1802">
    <property type="taxonomic scope" value="Bacteria"/>
</dbReference>